<dbReference type="AlphaFoldDB" id="A0A6P1M7W2"/>
<dbReference type="RefSeq" id="WP_160628179.1">
    <property type="nucleotide sequence ID" value="NZ_CP047593.1"/>
</dbReference>
<dbReference type="KEGG" id="taer:GT409_06715"/>
<dbReference type="SUPFAM" id="SSF53254">
    <property type="entry name" value="Phosphoglycerate mutase-like"/>
    <property type="match status" value="1"/>
</dbReference>
<evidence type="ECO:0008006" key="3">
    <source>
        <dbReference type="Google" id="ProtNLM"/>
    </source>
</evidence>
<keyword evidence="2" id="KW-1185">Reference proteome</keyword>
<evidence type="ECO:0000313" key="1">
    <source>
        <dbReference type="EMBL" id="QHI69153.1"/>
    </source>
</evidence>
<sequence length="166" mass="18194">MKTVVLVRHGKAGLSHPDLDDMDRPLQHRGKKDSIKMAERFADLDVEVDMLISSPALRSQTTAKAFSNQLSLRVETDERLYDGTDSELLDVIQETDEECSCILLVGHNPSLSDLLRDLLDAECEDLCAGSVAVVDCDVSEWEDVHSGSGTLEQLLTPAAYDTPHAA</sequence>
<reference evidence="1 2" key="1">
    <citation type="submission" date="2020-01" db="EMBL/GenBank/DDBJ databases">
        <title>Ponticoccus aerotolerans gen. nov., sp. nov., an anaerobic bacterium and proposal of Ponticoccusceae fam. nov., Ponticoccusles ord. nov. and Ponticoccuse classis nov. in the phylum Kiritimatiellaeota.</title>
        <authorList>
            <person name="Zhou L.Y."/>
            <person name="Du Z.J."/>
        </authorList>
    </citation>
    <scope>NUCLEOTIDE SEQUENCE [LARGE SCALE GENOMIC DNA]</scope>
    <source>
        <strain evidence="1 2">S-5007</strain>
    </source>
</reference>
<dbReference type="PANTHER" id="PTHR47623:SF1">
    <property type="entry name" value="OS09G0287300 PROTEIN"/>
    <property type="match status" value="1"/>
</dbReference>
<dbReference type="Gene3D" id="3.40.50.1240">
    <property type="entry name" value="Phosphoglycerate mutase-like"/>
    <property type="match status" value="1"/>
</dbReference>
<dbReference type="InterPro" id="IPR029033">
    <property type="entry name" value="His_PPase_superfam"/>
</dbReference>
<dbReference type="EMBL" id="CP047593">
    <property type="protein sequence ID" value="QHI69153.1"/>
    <property type="molecule type" value="Genomic_DNA"/>
</dbReference>
<protein>
    <recommendedName>
        <fullName evidence="3">Phosphohistidine phosphatase</fullName>
    </recommendedName>
</protein>
<dbReference type="CDD" id="cd07067">
    <property type="entry name" value="HP_PGM_like"/>
    <property type="match status" value="1"/>
</dbReference>
<gene>
    <name evidence="1" type="ORF">GT409_06715</name>
</gene>
<dbReference type="SMART" id="SM00855">
    <property type="entry name" value="PGAM"/>
    <property type="match status" value="1"/>
</dbReference>
<dbReference type="PANTHER" id="PTHR47623">
    <property type="entry name" value="OS09G0287300 PROTEIN"/>
    <property type="match status" value="1"/>
</dbReference>
<dbReference type="Proteomes" id="UP000464954">
    <property type="component" value="Chromosome"/>
</dbReference>
<name>A0A6P1M7W2_9BACT</name>
<accession>A0A6P1M7W2</accession>
<proteinExistence type="predicted"/>
<organism evidence="1 2">
    <name type="scientific">Tichowtungia aerotolerans</name>
    <dbReference type="NCBI Taxonomy" id="2697043"/>
    <lineage>
        <taxon>Bacteria</taxon>
        <taxon>Pseudomonadati</taxon>
        <taxon>Kiritimatiellota</taxon>
        <taxon>Tichowtungiia</taxon>
        <taxon>Tichowtungiales</taxon>
        <taxon>Tichowtungiaceae</taxon>
        <taxon>Tichowtungia</taxon>
    </lineage>
</organism>
<dbReference type="Pfam" id="PF00300">
    <property type="entry name" value="His_Phos_1"/>
    <property type="match status" value="1"/>
</dbReference>
<dbReference type="InterPro" id="IPR013078">
    <property type="entry name" value="His_Pase_superF_clade-1"/>
</dbReference>
<evidence type="ECO:0000313" key="2">
    <source>
        <dbReference type="Proteomes" id="UP000464954"/>
    </source>
</evidence>